<protein>
    <submittedName>
        <fullName evidence="6">Aquaporin Z</fullName>
    </submittedName>
</protein>
<evidence type="ECO:0000256" key="2">
    <source>
        <dbReference type="ARBA" id="ARBA00022692"/>
    </source>
</evidence>
<evidence type="ECO:0000313" key="7">
    <source>
        <dbReference type="Proteomes" id="UP000068167"/>
    </source>
</evidence>
<keyword evidence="7" id="KW-1185">Reference proteome</keyword>
<reference evidence="6 7" key="1">
    <citation type="journal article" date="2016" name="Stand. Genomic Sci.">
        <title>Complete genome sequence and genomic characterization of Microcystis panniformis FACHB 1757 by third-generation sequencing.</title>
        <authorList>
            <person name="Zhang J.Y."/>
            <person name="Guan R."/>
            <person name="Zhang H.J."/>
            <person name="Li H."/>
            <person name="Xiao P."/>
            <person name="Yu G.L."/>
            <person name="Du L."/>
            <person name="Cao D.M."/>
            <person name="Zhu B.C."/>
            <person name="Li R.H."/>
            <person name="Lu Z.H."/>
        </authorList>
    </citation>
    <scope>NUCLEOTIDE SEQUENCE [LARGE SCALE GENOMIC DNA]</scope>
    <source>
        <strain evidence="6 7">FACHB-1757</strain>
    </source>
</reference>
<evidence type="ECO:0000256" key="3">
    <source>
        <dbReference type="ARBA" id="ARBA00022989"/>
    </source>
</evidence>
<dbReference type="Gene3D" id="1.20.1080.10">
    <property type="entry name" value="Glycerol uptake facilitator protein"/>
    <property type="match status" value="1"/>
</dbReference>
<evidence type="ECO:0000256" key="4">
    <source>
        <dbReference type="ARBA" id="ARBA00023136"/>
    </source>
</evidence>
<dbReference type="EMBL" id="CP011339">
    <property type="protein sequence ID" value="AKV71228.1"/>
    <property type="molecule type" value="Genomic_DNA"/>
</dbReference>
<evidence type="ECO:0000256" key="1">
    <source>
        <dbReference type="ARBA" id="ARBA00004141"/>
    </source>
</evidence>
<dbReference type="SUPFAM" id="SSF81338">
    <property type="entry name" value="Aquaporin-like"/>
    <property type="match status" value="1"/>
</dbReference>
<accession>A0A0K1SB12</accession>
<proteinExistence type="predicted"/>
<dbReference type="Pfam" id="PF00230">
    <property type="entry name" value="MIP"/>
    <property type="match status" value="1"/>
</dbReference>
<name>A0A0K1SB12_9CHRO</name>
<dbReference type="AlphaFoldDB" id="A0A0K1SB12"/>
<dbReference type="GO" id="GO:0016020">
    <property type="term" value="C:membrane"/>
    <property type="evidence" value="ECO:0007669"/>
    <property type="project" value="UniProtKB-SubCell"/>
</dbReference>
<keyword evidence="3 5" id="KW-1133">Transmembrane helix</keyword>
<comment type="subcellular location">
    <subcellularLocation>
        <location evidence="1">Membrane</location>
        <topology evidence="1">Multi-pass membrane protein</topology>
    </subcellularLocation>
</comment>
<sequence>MTNTSVNPARSTGVALLCGNMALVGQLWLFWIAPIVGPWLRFPLQ</sequence>
<gene>
    <name evidence="6" type="ORF">VL20_6516</name>
</gene>
<organism evidence="6 7">
    <name type="scientific">Microcystis panniformis FACHB-1757</name>
    <dbReference type="NCBI Taxonomy" id="1638788"/>
    <lineage>
        <taxon>Bacteria</taxon>
        <taxon>Bacillati</taxon>
        <taxon>Cyanobacteriota</taxon>
        <taxon>Cyanophyceae</taxon>
        <taxon>Oscillatoriophycideae</taxon>
        <taxon>Chroococcales</taxon>
        <taxon>Microcystaceae</taxon>
        <taxon>Microcystis</taxon>
    </lineage>
</organism>
<dbReference type="Proteomes" id="UP000068167">
    <property type="component" value="Chromosome"/>
</dbReference>
<evidence type="ECO:0000256" key="5">
    <source>
        <dbReference type="SAM" id="Phobius"/>
    </source>
</evidence>
<dbReference type="InterPro" id="IPR000425">
    <property type="entry name" value="MIP"/>
</dbReference>
<dbReference type="GO" id="GO:0015267">
    <property type="term" value="F:channel activity"/>
    <property type="evidence" value="ECO:0007669"/>
    <property type="project" value="InterPro"/>
</dbReference>
<dbReference type="PATRIC" id="fig|1638788.3.peg.6541"/>
<keyword evidence="4 5" id="KW-0472">Membrane</keyword>
<dbReference type="InterPro" id="IPR023271">
    <property type="entry name" value="Aquaporin-like"/>
</dbReference>
<evidence type="ECO:0000313" key="6">
    <source>
        <dbReference type="EMBL" id="AKV71228.1"/>
    </source>
</evidence>
<dbReference type="KEGG" id="mpk:VL20_6516"/>
<feature type="transmembrane region" description="Helical" evidence="5">
    <location>
        <begin position="12"/>
        <end position="33"/>
    </location>
</feature>
<keyword evidence="2 5" id="KW-0812">Transmembrane</keyword>